<comment type="caution">
    <text evidence="1">The sequence shown here is derived from an EMBL/GenBank/DDBJ whole genome shotgun (WGS) entry which is preliminary data.</text>
</comment>
<keyword evidence="2" id="KW-1185">Reference proteome</keyword>
<dbReference type="AlphaFoldDB" id="A0A8X6IEL0"/>
<name>A0A8X6IEL0_NEPPI</name>
<accession>A0A8X6IEL0</accession>
<dbReference type="EMBL" id="BMAW01043970">
    <property type="protein sequence ID" value="GFS42035.1"/>
    <property type="molecule type" value="Genomic_DNA"/>
</dbReference>
<dbReference type="Proteomes" id="UP000887013">
    <property type="component" value="Unassembled WGS sequence"/>
</dbReference>
<evidence type="ECO:0000313" key="2">
    <source>
        <dbReference type="Proteomes" id="UP000887013"/>
    </source>
</evidence>
<protein>
    <submittedName>
        <fullName evidence="1">Uncharacterized protein</fullName>
    </submittedName>
</protein>
<evidence type="ECO:0000313" key="1">
    <source>
        <dbReference type="EMBL" id="GFS42035.1"/>
    </source>
</evidence>
<sequence>MVPLKAKGQGILEELIGKNSLLNLKGCRLLDCQRVKRRDDWVPCRKDANIDALIQESDKLYADLMANNTDTNRLRFTEISHSFEEEIFSYKRKKWAEFCEKLDPRRISQHWKVIKTLNNQTTLGKFNLQSNTIFLSGRNATTNKETALMPTEHYETKSKLDFIANYKKLLKVYRNSMKFSRNYQINDIFTERIPMEELDFAIAKMDPRKVPGRDLIFGPMVKHFGSSAKKEPLESFNYFLF</sequence>
<reference evidence="1" key="1">
    <citation type="submission" date="2020-08" db="EMBL/GenBank/DDBJ databases">
        <title>Multicomponent nature underlies the extraordinary mechanical properties of spider dragline silk.</title>
        <authorList>
            <person name="Kono N."/>
            <person name="Nakamura H."/>
            <person name="Mori M."/>
            <person name="Yoshida Y."/>
            <person name="Ohtoshi R."/>
            <person name="Malay A.D."/>
            <person name="Moran D.A.P."/>
            <person name="Tomita M."/>
            <person name="Numata K."/>
            <person name="Arakawa K."/>
        </authorList>
    </citation>
    <scope>NUCLEOTIDE SEQUENCE</scope>
</reference>
<proteinExistence type="predicted"/>
<organism evidence="1 2">
    <name type="scientific">Nephila pilipes</name>
    <name type="common">Giant wood spider</name>
    <name type="synonym">Nephila maculata</name>
    <dbReference type="NCBI Taxonomy" id="299642"/>
    <lineage>
        <taxon>Eukaryota</taxon>
        <taxon>Metazoa</taxon>
        <taxon>Ecdysozoa</taxon>
        <taxon>Arthropoda</taxon>
        <taxon>Chelicerata</taxon>
        <taxon>Arachnida</taxon>
        <taxon>Araneae</taxon>
        <taxon>Araneomorphae</taxon>
        <taxon>Entelegynae</taxon>
        <taxon>Araneoidea</taxon>
        <taxon>Nephilidae</taxon>
        <taxon>Nephila</taxon>
    </lineage>
</organism>
<gene>
    <name evidence="1" type="ORF">NPIL_380921</name>
</gene>